<gene>
    <name evidence="1" type="ORF">S01H4_37780</name>
</gene>
<dbReference type="EMBL" id="BART01020318">
    <property type="protein sequence ID" value="GAH02775.1"/>
    <property type="molecule type" value="Genomic_DNA"/>
</dbReference>
<dbReference type="AlphaFoldDB" id="X1D3E0"/>
<comment type="caution">
    <text evidence="1">The sequence shown here is derived from an EMBL/GenBank/DDBJ whole genome shotgun (WGS) entry which is preliminary data.</text>
</comment>
<feature type="non-terminal residue" evidence="1">
    <location>
        <position position="152"/>
    </location>
</feature>
<organism evidence="1">
    <name type="scientific">marine sediment metagenome</name>
    <dbReference type="NCBI Taxonomy" id="412755"/>
    <lineage>
        <taxon>unclassified sequences</taxon>
        <taxon>metagenomes</taxon>
        <taxon>ecological metagenomes</taxon>
    </lineage>
</organism>
<reference evidence="1" key="1">
    <citation type="journal article" date="2014" name="Front. Microbiol.">
        <title>High frequency of phylogenetically diverse reductive dehalogenase-homologous genes in deep subseafloor sedimentary metagenomes.</title>
        <authorList>
            <person name="Kawai M."/>
            <person name="Futagami T."/>
            <person name="Toyoda A."/>
            <person name="Takaki Y."/>
            <person name="Nishi S."/>
            <person name="Hori S."/>
            <person name="Arai W."/>
            <person name="Tsubouchi T."/>
            <person name="Morono Y."/>
            <person name="Uchiyama I."/>
            <person name="Ito T."/>
            <person name="Fujiyama A."/>
            <person name="Inagaki F."/>
            <person name="Takami H."/>
        </authorList>
    </citation>
    <scope>NUCLEOTIDE SEQUENCE</scope>
    <source>
        <strain evidence="1">Expedition CK06-06</strain>
    </source>
</reference>
<evidence type="ECO:0000313" key="1">
    <source>
        <dbReference type="EMBL" id="GAH02775.1"/>
    </source>
</evidence>
<proteinExistence type="predicted"/>
<sequence>MGWCFDEEFKFSAAQATLEGVRIAEFQHGGGYGMHQAMPSESLSLEKDIFYTWGWKAKKENDKTIPLSSPYLSRLKDSYSPETDNVLCVGVNMPRYHYRFHTQLFPEDMEKYYGDKNRFFNNLKGKIKEKILYRPYFFDYGWQEKDRIKKTL</sequence>
<accession>X1D3E0</accession>
<name>X1D3E0_9ZZZZ</name>
<protein>
    <submittedName>
        <fullName evidence="1">Uncharacterized protein</fullName>
    </submittedName>
</protein>